<comment type="similarity">
    <text evidence="3 9">Belongs to the SHMT family.</text>
</comment>
<dbReference type="InterPro" id="IPR015422">
    <property type="entry name" value="PyrdxlP-dep_Trfase_small"/>
</dbReference>
<feature type="domain" description="Serine hydroxymethyltransferase-like" evidence="11">
    <location>
        <begin position="10"/>
        <end position="384"/>
    </location>
</feature>
<dbReference type="SUPFAM" id="SSF53383">
    <property type="entry name" value="PLP-dependent transferases"/>
    <property type="match status" value="1"/>
</dbReference>
<dbReference type="GO" id="GO:0004372">
    <property type="term" value="F:glycine hydroxymethyltransferase activity"/>
    <property type="evidence" value="ECO:0007669"/>
    <property type="project" value="UniProtKB-UniRule"/>
</dbReference>
<comment type="catalytic activity">
    <reaction evidence="9">
        <text>(6R)-5,10-methylene-5,6,7,8-tetrahydrofolate + glycine + H2O = (6S)-5,6,7,8-tetrahydrofolate + L-serine</text>
        <dbReference type="Rhea" id="RHEA:15481"/>
        <dbReference type="ChEBI" id="CHEBI:15377"/>
        <dbReference type="ChEBI" id="CHEBI:15636"/>
        <dbReference type="ChEBI" id="CHEBI:33384"/>
        <dbReference type="ChEBI" id="CHEBI:57305"/>
        <dbReference type="ChEBI" id="CHEBI:57453"/>
        <dbReference type="EC" id="2.1.2.1"/>
    </reaction>
</comment>
<evidence type="ECO:0000256" key="6">
    <source>
        <dbReference type="ARBA" id="ARBA00022563"/>
    </source>
</evidence>
<dbReference type="Proteomes" id="UP000265341">
    <property type="component" value="Unassembled WGS sequence"/>
</dbReference>
<dbReference type="InterPro" id="IPR015421">
    <property type="entry name" value="PyrdxlP-dep_Trfase_major"/>
</dbReference>
<dbReference type="PANTHER" id="PTHR11680:SF35">
    <property type="entry name" value="SERINE HYDROXYMETHYLTRANSFERASE 1"/>
    <property type="match status" value="1"/>
</dbReference>
<dbReference type="GO" id="GO:0030170">
    <property type="term" value="F:pyridoxal phosphate binding"/>
    <property type="evidence" value="ECO:0007669"/>
    <property type="project" value="UniProtKB-UniRule"/>
</dbReference>
<dbReference type="NCBIfam" id="NF000586">
    <property type="entry name" value="PRK00011.1"/>
    <property type="match status" value="1"/>
</dbReference>
<dbReference type="HAMAP" id="MF_00051">
    <property type="entry name" value="SHMT"/>
    <property type="match status" value="1"/>
</dbReference>
<comment type="function">
    <text evidence="9">Catalyzes the reversible interconversion of serine and glycine with tetrahydrofolate (THF) serving as the one-carbon carrier. This reaction serves as the major source of one-carbon groups required for the biosynthesis of purines, thymidylate, methionine, and other important biomolecules. Also exhibits THF-independent aldolase activity toward beta-hydroxyamino acids, producing glycine and aldehydes, via a retro-aldol mechanism.</text>
</comment>
<evidence type="ECO:0000256" key="7">
    <source>
        <dbReference type="ARBA" id="ARBA00022679"/>
    </source>
</evidence>
<evidence type="ECO:0000259" key="11">
    <source>
        <dbReference type="Pfam" id="PF00464"/>
    </source>
</evidence>
<dbReference type="Gene3D" id="3.40.640.10">
    <property type="entry name" value="Type I PLP-dependent aspartate aminotransferase-like (Major domain)"/>
    <property type="match status" value="1"/>
</dbReference>
<dbReference type="InterPro" id="IPR015424">
    <property type="entry name" value="PyrdxlP-dep_Trfase"/>
</dbReference>
<evidence type="ECO:0000313" key="12">
    <source>
        <dbReference type="EMBL" id="RIH88663.1"/>
    </source>
</evidence>
<proteinExistence type="inferred from homology"/>
<evidence type="ECO:0000256" key="3">
    <source>
        <dbReference type="ARBA" id="ARBA00006376"/>
    </source>
</evidence>
<dbReference type="InterPro" id="IPR049943">
    <property type="entry name" value="Ser_HO-MeTrfase-like"/>
</dbReference>
<dbReference type="UniPathway" id="UPA00193"/>
<comment type="pathway">
    <text evidence="9">Amino-acid biosynthesis; glycine biosynthesis; glycine from L-serine: step 1/1.</text>
</comment>
<comment type="subcellular location">
    <subcellularLocation>
        <location evidence="2 9">Cytoplasm</location>
    </subcellularLocation>
</comment>
<dbReference type="Gene3D" id="3.90.1150.10">
    <property type="entry name" value="Aspartate Aminotransferase, domain 1"/>
    <property type="match status" value="1"/>
</dbReference>
<dbReference type="AlphaFoldDB" id="A0A399EY27"/>
<dbReference type="FunFam" id="3.40.640.10:FF:000001">
    <property type="entry name" value="Serine hydroxymethyltransferase"/>
    <property type="match status" value="1"/>
</dbReference>
<keyword evidence="13" id="KW-1185">Reference proteome</keyword>
<dbReference type="OrthoDB" id="9803846at2"/>
<dbReference type="InterPro" id="IPR001085">
    <property type="entry name" value="Ser_HO-MeTrfase"/>
</dbReference>
<evidence type="ECO:0000256" key="8">
    <source>
        <dbReference type="ARBA" id="ARBA00022898"/>
    </source>
</evidence>
<dbReference type="InterPro" id="IPR019798">
    <property type="entry name" value="Ser_HO-MeTrfase_PLP_BS"/>
</dbReference>
<evidence type="ECO:0000256" key="1">
    <source>
        <dbReference type="ARBA" id="ARBA00001933"/>
    </source>
</evidence>
<keyword evidence="5 9" id="KW-0963">Cytoplasm</keyword>
<reference evidence="12 13" key="1">
    <citation type="submission" date="2018-08" db="EMBL/GenBank/DDBJ databases">
        <title>Meiothermus roseus NBRC 110900 genome sequencing project.</title>
        <authorList>
            <person name="Da Costa M.S."/>
            <person name="Albuquerque L."/>
            <person name="Raposo P."/>
            <person name="Froufe H.J.C."/>
            <person name="Barroso C.S."/>
            <person name="Egas C."/>
        </authorList>
    </citation>
    <scope>NUCLEOTIDE SEQUENCE [LARGE SCALE GENOMIC DNA]</scope>
    <source>
        <strain evidence="12 13">NBRC 110900</strain>
    </source>
</reference>
<feature type="site" description="Plays an important role in substrate specificity" evidence="9">
    <location>
        <position position="228"/>
    </location>
</feature>
<dbReference type="RefSeq" id="WP_119276038.1">
    <property type="nucleotide sequence ID" value="NZ_QWLA01000008.1"/>
</dbReference>
<dbReference type="EC" id="2.1.2.1" evidence="9"/>
<comment type="caution">
    <text evidence="9">Lacks conserved residue(s) required for the propagation of feature annotation.</text>
</comment>
<evidence type="ECO:0000256" key="2">
    <source>
        <dbReference type="ARBA" id="ARBA00004496"/>
    </source>
</evidence>
<dbReference type="GO" id="GO:0035999">
    <property type="term" value="P:tetrahydrofolate interconversion"/>
    <property type="evidence" value="ECO:0007669"/>
    <property type="project" value="UniProtKB-UniRule"/>
</dbReference>
<feature type="binding site" evidence="9">
    <location>
        <begin position="124"/>
        <end position="126"/>
    </location>
    <ligand>
        <name>(6S)-5,6,7,8-tetrahydrofolate</name>
        <dbReference type="ChEBI" id="CHEBI:57453"/>
    </ligand>
</feature>
<keyword evidence="6 9" id="KW-0554">One-carbon metabolism</keyword>
<dbReference type="CDD" id="cd00378">
    <property type="entry name" value="SHMT"/>
    <property type="match status" value="1"/>
</dbReference>
<accession>A0A399EY27</accession>
<evidence type="ECO:0000256" key="10">
    <source>
        <dbReference type="PIRSR" id="PIRSR000412-50"/>
    </source>
</evidence>
<keyword evidence="12" id="KW-0489">Methyltransferase</keyword>
<sequence length="410" mass="44661">MIQSPETPARDDVLFDLIAKEEARQREGLELIASENFTSRAVREATGSVLTNKYAEGYPGKRYYGGCEVIDEVEALAIERAKQLFGAAWANVQPHSGSSANLAVYYALLEKGDTVMGMALDQGGHLTHGSPVNFSGLNYNVIGYPVDPQTEYIDYDVVRKLALEHRPKLIIAGASAYSRIIDFEKFRAIADEVGAYLMADIAHIAGLVAAGLHPSPIPYAHVVTSTTHKTLRGPRSGIILSNDTEIGAKIDKMIFPGLQGGPLEHVIAAKAVAFWEALQPSFKDYARRIIENAQALAKSFIERGYRVVSGGTDNHLFVLDLRPQGIKGNKASSLLDKVNITVSKSTVPYDPEKPWVTSGIRIGTPAITTRDFTAEEMPLIAAFIDEALTQGPSEELRERVRAFASAHPMP</sequence>
<keyword evidence="7 9" id="KW-0808">Transferase</keyword>
<dbReference type="UniPathway" id="UPA00288">
    <property type="reaction ID" value="UER01023"/>
</dbReference>
<keyword evidence="8 9" id="KW-0663">Pyridoxal phosphate</keyword>
<comment type="caution">
    <text evidence="12">The sequence shown here is derived from an EMBL/GenBank/DDBJ whole genome shotgun (WGS) entry which is preliminary data.</text>
</comment>
<evidence type="ECO:0000256" key="5">
    <source>
        <dbReference type="ARBA" id="ARBA00022490"/>
    </source>
</evidence>
<comment type="subunit">
    <text evidence="4 9">Homodimer.</text>
</comment>
<comment type="cofactor">
    <cofactor evidence="1 9 10">
        <name>pyridoxal 5'-phosphate</name>
        <dbReference type="ChEBI" id="CHEBI:597326"/>
    </cofactor>
</comment>
<comment type="pathway">
    <text evidence="9">One-carbon metabolism; tetrahydrofolate interconversion.</text>
</comment>
<name>A0A399EY27_9DEIN</name>
<feature type="modified residue" description="N6-(pyridoxal phosphate)lysine" evidence="9 10">
    <location>
        <position position="229"/>
    </location>
</feature>
<dbReference type="EMBL" id="QWLA01000008">
    <property type="protein sequence ID" value="RIH88663.1"/>
    <property type="molecule type" value="Genomic_DNA"/>
</dbReference>
<feature type="binding site" evidence="9">
    <location>
        <position position="120"/>
    </location>
    <ligand>
        <name>(6S)-5,6,7,8-tetrahydrofolate</name>
        <dbReference type="ChEBI" id="CHEBI:57453"/>
    </ligand>
</feature>
<dbReference type="PIRSF" id="PIRSF000412">
    <property type="entry name" value="SHMT"/>
    <property type="match status" value="1"/>
</dbReference>
<dbReference type="PROSITE" id="PS00096">
    <property type="entry name" value="SHMT"/>
    <property type="match status" value="1"/>
</dbReference>
<dbReference type="GO" id="GO:0032259">
    <property type="term" value="P:methylation"/>
    <property type="evidence" value="ECO:0007669"/>
    <property type="project" value="UniProtKB-KW"/>
</dbReference>
<dbReference type="GO" id="GO:0019264">
    <property type="term" value="P:glycine biosynthetic process from serine"/>
    <property type="evidence" value="ECO:0007669"/>
    <property type="project" value="UniProtKB-UniRule"/>
</dbReference>
<evidence type="ECO:0000313" key="13">
    <source>
        <dbReference type="Proteomes" id="UP000265341"/>
    </source>
</evidence>
<dbReference type="Pfam" id="PF00464">
    <property type="entry name" value="SHMT"/>
    <property type="match status" value="1"/>
</dbReference>
<organism evidence="12 13">
    <name type="scientific">Calidithermus roseus</name>
    <dbReference type="NCBI Taxonomy" id="1644118"/>
    <lineage>
        <taxon>Bacteria</taxon>
        <taxon>Thermotogati</taxon>
        <taxon>Deinococcota</taxon>
        <taxon>Deinococci</taxon>
        <taxon>Thermales</taxon>
        <taxon>Thermaceae</taxon>
        <taxon>Calidithermus</taxon>
    </lineage>
</organism>
<evidence type="ECO:0000256" key="4">
    <source>
        <dbReference type="ARBA" id="ARBA00011738"/>
    </source>
</evidence>
<keyword evidence="9" id="KW-0028">Amino-acid biosynthesis</keyword>
<dbReference type="PANTHER" id="PTHR11680">
    <property type="entry name" value="SERINE HYDROXYMETHYLTRANSFERASE"/>
    <property type="match status" value="1"/>
</dbReference>
<evidence type="ECO:0000256" key="9">
    <source>
        <dbReference type="HAMAP-Rule" id="MF_00051"/>
    </source>
</evidence>
<protein>
    <recommendedName>
        <fullName evidence="9">Serine hydroxymethyltransferase</fullName>
        <shortName evidence="9">SHMT</shortName>
        <shortName evidence="9">Serine methylase</shortName>
        <ecNumber evidence="9">2.1.2.1</ecNumber>
    </recommendedName>
</protein>
<gene>
    <name evidence="9 12" type="primary">glyA</name>
    <name evidence="12" type="ORF">Mrose_00696</name>
</gene>
<dbReference type="GO" id="GO:0008168">
    <property type="term" value="F:methyltransferase activity"/>
    <property type="evidence" value="ECO:0007669"/>
    <property type="project" value="UniProtKB-KW"/>
</dbReference>
<dbReference type="InterPro" id="IPR039429">
    <property type="entry name" value="SHMT-like_dom"/>
</dbReference>
<dbReference type="GO" id="GO:0005829">
    <property type="term" value="C:cytosol"/>
    <property type="evidence" value="ECO:0007669"/>
    <property type="project" value="TreeGrafter"/>
</dbReference>